<feature type="compositionally biased region" description="Polar residues" evidence="1">
    <location>
        <begin position="280"/>
        <end position="297"/>
    </location>
</feature>
<feature type="compositionally biased region" description="Polar residues" evidence="1">
    <location>
        <begin position="82"/>
        <end position="109"/>
    </location>
</feature>
<accession>A0A5E4QSY5</accession>
<sequence>MDLLKTFFSPVIYSLLVDYIEKMTQYHVGVLNKIPRITQDTADIYKVSTQHIKLQNVQNTVNDSQNRTLGVEYSYTNGQRTDAMSTRQNSSQVDVNQAHSNRTTTSMNVPKTMPSIYSVPPPNIRSYLPQPTVPPTQNTATMSGVNQQHNYSAPTTNNVTNCVPSVTLPPANNREFTYTPMPGYSQQQNYGVPTMFNNTNSTPSQPPPPTSNNDYPYSSIAGYSQQYNYSVTTAFNNINNVPSIVPTHNHHIITHTPVTGYSQQYNYNVPTSYNNVPITSTQPSTSRKNYSFNNTANKPPYYQARQ</sequence>
<organism evidence="2 3">
    <name type="scientific">Leptidea sinapis</name>
    <dbReference type="NCBI Taxonomy" id="189913"/>
    <lineage>
        <taxon>Eukaryota</taxon>
        <taxon>Metazoa</taxon>
        <taxon>Ecdysozoa</taxon>
        <taxon>Arthropoda</taxon>
        <taxon>Hexapoda</taxon>
        <taxon>Insecta</taxon>
        <taxon>Pterygota</taxon>
        <taxon>Neoptera</taxon>
        <taxon>Endopterygota</taxon>
        <taxon>Lepidoptera</taxon>
        <taxon>Glossata</taxon>
        <taxon>Ditrysia</taxon>
        <taxon>Papilionoidea</taxon>
        <taxon>Pieridae</taxon>
        <taxon>Dismorphiinae</taxon>
        <taxon>Leptidea</taxon>
    </lineage>
</organism>
<feature type="region of interest" description="Disordered" evidence="1">
    <location>
        <begin position="82"/>
        <end position="113"/>
    </location>
</feature>
<protein>
    <submittedName>
        <fullName evidence="2">Uncharacterized protein</fullName>
    </submittedName>
</protein>
<keyword evidence="3" id="KW-1185">Reference proteome</keyword>
<gene>
    <name evidence="2" type="ORF">LSINAPIS_LOCUS11599</name>
</gene>
<evidence type="ECO:0000313" key="3">
    <source>
        <dbReference type="Proteomes" id="UP000324832"/>
    </source>
</evidence>
<dbReference type="AlphaFoldDB" id="A0A5E4QSY5"/>
<evidence type="ECO:0000313" key="2">
    <source>
        <dbReference type="EMBL" id="VVD01101.1"/>
    </source>
</evidence>
<feature type="region of interest" description="Disordered" evidence="1">
    <location>
        <begin position="280"/>
        <end position="306"/>
    </location>
</feature>
<dbReference type="EMBL" id="FZQP02005166">
    <property type="protein sequence ID" value="VVD01101.1"/>
    <property type="molecule type" value="Genomic_DNA"/>
</dbReference>
<feature type="region of interest" description="Disordered" evidence="1">
    <location>
        <begin position="192"/>
        <end position="214"/>
    </location>
</feature>
<reference evidence="2 3" key="1">
    <citation type="submission" date="2017-07" db="EMBL/GenBank/DDBJ databases">
        <authorList>
            <person name="Talla V."/>
            <person name="Backstrom N."/>
        </authorList>
    </citation>
    <scope>NUCLEOTIDE SEQUENCE [LARGE SCALE GENOMIC DNA]</scope>
</reference>
<proteinExistence type="predicted"/>
<dbReference type="Proteomes" id="UP000324832">
    <property type="component" value="Unassembled WGS sequence"/>
</dbReference>
<name>A0A5E4QSY5_9NEOP</name>
<evidence type="ECO:0000256" key="1">
    <source>
        <dbReference type="SAM" id="MobiDB-lite"/>
    </source>
</evidence>